<dbReference type="UniPathway" id="UPA00148">
    <property type="reaction ID" value="UER00238"/>
</dbReference>
<dbReference type="EMBL" id="VTET01000003">
    <property type="protein sequence ID" value="TYS73128.1"/>
    <property type="molecule type" value="Genomic_DNA"/>
</dbReference>
<dbReference type="InterPro" id="IPR003805">
    <property type="entry name" value="CobS"/>
</dbReference>
<dbReference type="GO" id="GO:0051073">
    <property type="term" value="F:adenosylcobinamide-GDP ribazoletransferase activity"/>
    <property type="evidence" value="ECO:0007669"/>
    <property type="project" value="UniProtKB-UniRule"/>
</dbReference>
<comment type="subcellular location">
    <subcellularLocation>
        <location evidence="2 19">Cell membrane</location>
        <topology evidence="2 19">Multi-pass membrane protein</topology>
    </subcellularLocation>
</comment>
<dbReference type="GO" id="GO:0005886">
    <property type="term" value="C:plasma membrane"/>
    <property type="evidence" value="ECO:0007669"/>
    <property type="project" value="UniProtKB-SubCell"/>
</dbReference>
<evidence type="ECO:0000313" key="20">
    <source>
        <dbReference type="EMBL" id="TYS73128.1"/>
    </source>
</evidence>
<evidence type="ECO:0000256" key="11">
    <source>
        <dbReference type="ARBA" id="ARBA00022842"/>
    </source>
</evidence>
<proteinExistence type="inferred from homology"/>
<sequence>MKNSLFGLCLSLQFLTRIPVPVECPWNKETSRWALRCYPLTGMLLGGILVLTVSLLHGILPTWMLALLILTIWIWITGGLHLDGWMDVADAIGSNATLEKKWEIMKDPMVGSFGILSLLFLIVWKAVFIYLLLNESFQYIICFLVILACSRGIAVCLMYLLPTAQQQGLAFEWKKNLTRGDVVVAFLPIAALFLLLPEYLVLLLGYFFFTWLYGHWMMKHFKGSNGDLLGTAIEGGELCGLIVMWIYISFVIG</sequence>
<dbReference type="AlphaFoldDB" id="A0A5D4TEE6"/>
<evidence type="ECO:0000256" key="3">
    <source>
        <dbReference type="ARBA" id="ARBA00004663"/>
    </source>
</evidence>
<comment type="catalytic activity">
    <reaction evidence="18 19">
        <text>alpha-ribazole 5'-phosphate + adenosylcob(III)inamide-GDP = adenosylcob(III)alamin 5'-phosphate + GMP + H(+)</text>
        <dbReference type="Rhea" id="RHEA:23560"/>
        <dbReference type="ChEBI" id="CHEBI:15378"/>
        <dbReference type="ChEBI" id="CHEBI:57918"/>
        <dbReference type="ChEBI" id="CHEBI:58115"/>
        <dbReference type="ChEBI" id="CHEBI:60487"/>
        <dbReference type="ChEBI" id="CHEBI:60493"/>
        <dbReference type="EC" id="2.7.8.26"/>
    </reaction>
</comment>
<evidence type="ECO:0000256" key="17">
    <source>
        <dbReference type="ARBA" id="ARBA00048623"/>
    </source>
</evidence>
<dbReference type="EC" id="2.7.8.26" evidence="5 19"/>
<evidence type="ECO:0000256" key="1">
    <source>
        <dbReference type="ARBA" id="ARBA00001946"/>
    </source>
</evidence>
<keyword evidence="10 19" id="KW-0812">Transmembrane</keyword>
<feature type="transmembrane region" description="Helical" evidence="19">
    <location>
        <begin position="43"/>
        <end position="76"/>
    </location>
</feature>
<keyword evidence="8 19" id="KW-0169">Cobalamin biosynthesis</keyword>
<dbReference type="Proteomes" id="UP000324517">
    <property type="component" value="Unassembled WGS sequence"/>
</dbReference>
<feature type="transmembrane region" description="Helical" evidence="19">
    <location>
        <begin position="110"/>
        <end position="131"/>
    </location>
</feature>
<dbReference type="Pfam" id="PF02654">
    <property type="entry name" value="CobS"/>
    <property type="match status" value="1"/>
</dbReference>
<evidence type="ECO:0000256" key="2">
    <source>
        <dbReference type="ARBA" id="ARBA00004651"/>
    </source>
</evidence>
<keyword evidence="7 19" id="KW-1003">Cell membrane</keyword>
<comment type="function">
    <text evidence="14 19">Joins adenosylcobinamide-GDP and alpha-ribazole to generate adenosylcobalamin (Ado-cobalamin). Also synthesizes adenosylcobalamin 5'-phosphate from adenosylcobinamide-GDP and alpha-ribazole 5'-phosphate.</text>
</comment>
<comment type="pathway">
    <text evidence="3 19">Cofactor biosynthesis; adenosylcobalamin biosynthesis; adenosylcobalamin from cob(II)yrinate a,c-diamide: step 7/7.</text>
</comment>
<dbReference type="PANTHER" id="PTHR34148:SF1">
    <property type="entry name" value="ADENOSYLCOBINAMIDE-GDP RIBAZOLETRANSFERASE"/>
    <property type="match status" value="1"/>
</dbReference>
<dbReference type="GO" id="GO:0008818">
    <property type="term" value="F:cobalamin 5'-phosphate synthase activity"/>
    <property type="evidence" value="ECO:0007669"/>
    <property type="project" value="UniProtKB-UniRule"/>
</dbReference>
<evidence type="ECO:0000256" key="12">
    <source>
        <dbReference type="ARBA" id="ARBA00022989"/>
    </source>
</evidence>
<feature type="transmembrane region" description="Helical" evidence="19">
    <location>
        <begin position="229"/>
        <end position="252"/>
    </location>
</feature>
<evidence type="ECO:0000256" key="18">
    <source>
        <dbReference type="ARBA" id="ARBA00049504"/>
    </source>
</evidence>
<organism evidence="20 21">
    <name type="scientific">Sutcliffiella horikoshii</name>
    <dbReference type="NCBI Taxonomy" id="79883"/>
    <lineage>
        <taxon>Bacteria</taxon>
        <taxon>Bacillati</taxon>
        <taxon>Bacillota</taxon>
        <taxon>Bacilli</taxon>
        <taxon>Bacillales</taxon>
        <taxon>Bacillaceae</taxon>
        <taxon>Sutcliffiella</taxon>
    </lineage>
</organism>
<comment type="catalytic activity">
    <reaction evidence="17 19">
        <text>alpha-ribazole + adenosylcob(III)inamide-GDP = adenosylcob(III)alamin + GMP + H(+)</text>
        <dbReference type="Rhea" id="RHEA:16049"/>
        <dbReference type="ChEBI" id="CHEBI:10329"/>
        <dbReference type="ChEBI" id="CHEBI:15378"/>
        <dbReference type="ChEBI" id="CHEBI:18408"/>
        <dbReference type="ChEBI" id="CHEBI:58115"/>
        <dbReference type="ChEBI" id="CHEBI:60487"/>
        <dbReference type="EC" id="2.7.8.26"/>
    </reaction>
</comment>
<dbReference type="RefSeq" id="WP_010199367.1">
    <property type="nucleotide sequence ID" value="NZ_JBNIKO010000002.1"/>
</dbReference>
<evidence type="ECO:0000256" key="7">
    <source>
        <dbReference type="ARBA" id="ARBA00022475"/>
    </source>
</evidence>
<dbReference type="NCBIfam" id="TIGR00317">
    <property type="entry name" value="cobS"/>
    <property type="match status" value="1"/>
</dbReference>
<evidence type="ECO:0000256" key="19">
    <source>
        <dbReference type="HAMAP-Rule" id="MF_00719"/>
    </source>
</evidence>
<evidence type="ECO:0000256" key="14">
    <source>
        <dbReference type="ARBA" id="ARBA00025228"/>
    </source>
</evidence>
<accession>A0A5D4TEE6</accession>
<evidence type="ECO:0000313" key="21">
    <source>
        <dbReference type="Proteomes" id="UP000324517"/>
    </source>
</evidence>
<comment type="similarity">
    <text evidence="4 19">Belongs to the CobS family.</text>
</comment>
<comment type="caution">
    <text evidence="20">The sequence shown here is derived from an EMBL/GenBank/DDBJ whole genome shotgun (WGS) entry which is preliminary data.</text>
</comment>
<evidence type="ECO:0000256" key="6">
    <source>
        <dbReference type="ARBA" id="ARBA00015850"/>
    </source>
</evidence>
<evidence type="ECO:0000256" key="9">
    <source>
        <dbReference type="ARBA" id="ARBA00022679"/>
    </source>
</evidence>
<protein>
    <recommendedName>
        <fullName evidence="6 19">Adenosylcobinamide-GDP ribazoletransferase</fullName>
        <ecNumber evidence="5 19">2.7.8.26</ecNumber>
    </recommendedName>
    <alternativeName>
        <fullName evidence="16 19">Cobalamin synthase</fullName>
    </alternativeName>
    <alternativeName>
        <fullName evidence="15 19">Cobalamin-5'-phosphate synthase</fullName>
    </alternativeName>
</protein>
<evidence type="ECO:0000256" key="13">
    <source>
        <dbReference type="ARBA" id="ARBA00023136"/>
    </source>
</evidence>
<keyword evidence="11 19" id="KW-0460">Magnesium</keyword>
<keyword evidence="13 19" id="KW-0472">Membrane</keyword>
<dbReference type="PANTHER" id="PTHR34148">
    <property type="entry name" value="ADENOSYLCOBINAMIDE-GDP RIBAZOLETRANSFERASE"/>
    <property type="match status" value="1"/>
</dbReference>
<feature type="transmembrane region" description="Helical" evidence="19">
    <location>
        <begin position="137"/>
        <end position="161"/>
    </location>
</feature>
<dbReference type="HAMAP" id="MF_00719">
    <property type="entry name" value="CobS"/>
    <property type="match status" value="1"/>
</dbReference>
<name>A0A5D4TEE6_9BACI</name>
<evidence type="ECO:0000256" key="16">
    <source>
        <dbReference type="ARBA" id="ARBA00032853"/>
    </source>
</evidence>
<evidence type="ECO:0000256" key="8">
    <source>
        <dbReference type="ARBA" id="ARBA00022573"/>
    </source>
</evidence>
<keyword evidence="9 19" id="KW-0808">Transferase</keyword>
<evidence type="ECO:0000256" key="5">
    <source>
        <dbReference type="ARBA" id="ARBA00013200"/>
    </source>
</evidence>
<evidence type="ECO:0000256" key="10">
    <source>
        <dbReference type="ARBA" id="ARBA00022692"/>
    </source>
</evidence>
<dbReference type="GO" id="GO:0009236">
    <property type="term" value="P:cobalamin biosynthetic process"/>
    <property type="evidence" value="ECO:0007669"/>
    <property type="project" value="UniProtKB-UniRule"/>
</dbReference>
<comment type="cofactor">
    <cofactor evidence="1 19">
        <name>Mg(2+)</name>
        <dbReference type="ChEBI" id="CHEBI:18420"/>
    </cofactor>
</comment>
<evidence type="ECO:0000256" key="4">
    <source>
        <dbReference type="ARBA" id="ARBA00010561"/>
    </source>
</evidence>
<dbReference type="OrthoDB" id="9794626at2"/>
<keyword evidence="12 19" id="KW-1133">Transmembrane helix</keyword>
<reference evidence="20 21" key="1">
    <citation type="submission" date="2019-08" db="EMBL/GenBank/DDBJ databases">
        <title>Bacillus genomes from the desert of Cuatro Cienegas, Coahuila.</title>
        <authorList>
            <person name="Olmedo-Alvarez G."/>
        </authorList>
    </citation>
    <scope>NUCLEOTIDE SEQUENCE [LARGE SCALE GENOMIC DNA]</scope>
    <source>
        <strain evidence="20 21">CH98b_3T</strain>
    </source>
</reference>
<gene>
    <name evidence="19 20" type="primary">cobS</name>
    <name evidence="20" type="ORF">FZC75_08740</name>
</gene>
<feature type="transmembrane region" description="Helical" evidence="19">
    <location>
        <begin position="182"/>
        <end position="209"/>
    </location>
</feature>
<evidence type="ECO:0000256" key="15">
    <source>
        <dbReference type="ARBA" id="ARBA00032605"/>
    </source>
</evidence>